<evidence type="ECO:0000313" key="3">
    <source>
        <dbReference type="EMBL" id="SDJ91311.1"/>
    </source>
</evidence>
<protein>
    <submittedName>
        <fullName evidence="3">Cu-processing system permease protein</fullName>
    </submittedName>
</protein>
<dbReference type="EMBL" id="FNED01000032">
    <property type="protein sequence ID" value="SDJ91311.1"/>
    <property type="molecule type" value="Genomic_DNA"/>
</dbReference>
<dbReference type="PATRIC" id="fig|47500.8.peg.2216"/>
<organism evidence="2 4">
    <name type="scientific">Aneurinibacillus migulanus</name>
    <name type="common">Bacillus migulanus</name>
    <dbReference type="NCBI Taxonomy" id="47500"/>
    <lineage>
        <taxon>Bacteria</taxon>
        <taxon>Bacillati</taxon>
        <taxon>Bacillota</taxon>
        <taxon>Bacilli</taxon>
        <taxon>Bacillales</taxon>
        <taxon>Paenibacillaceae</taxon>
        <taxon>Aneurinibacillus group</taxon>
        <taxon>Aneurinibacillus</taxon>
    </lineage>
</organism>
<dbReference type="GeneID" id="42309047"/>
<feature type="transmembrane region" description="Helical" evidence="1">
    <location>
        <begin position="141"/>
        <end position="165"/>
    </location>
</feature>
<sequence>MRRIGIRQVKAVVGYEWQMMLRSRWLAAFAALFAILGVFLSYWNHALFSSTGASGMTRQSMMLLNMVLQLAPLMGVLLSSLSLSGERSDGMTRLLHTYPLTETQYVIGKFLGLFLALICAVLAGTMIAYVSLAVFGQGGSLQAIGALLLTSIPLLSAFSSLGLWLGSRVRSRLNAIAGSLFLWFFLVYIYGMGVMAALPILPRTMQEGALAILLTLNPVEAVRIGAVFWQGQGYIYGPTFYYWEQAIRSPVGMIGSVVLVILYSMIPLLFAMRKLRKGE</sequence>
<dbReference type="STRING" id="47500.AF333_28365"/>
<feature type="transmembrane region" description="Helical" evidence="1">
    <location>
        <begin position="177"/>
        <end position="201"/>
    </location>
</feature>
<dbReference type="AlphaFoldDB" id="A0A0D1XLA1"/>
<feature type="transmembrane region" description="Helical" evidence="1">
    <location>
        <begin position="25"/>
        <end position="43"/>
    </location>
</feature>
<keyword evidence="1" id="KW-0472">Membrane</keyword>
<feature type="transmembrane region" description="Helical" evidence="1">
    <location>
        <begin position="251"/>
        <end position="271"/>
    </location>
</feature>
<dbReference type="PANTHER" id="PTHR43471:SF1">
    <property type="entry name" value="ABC TRANSPORTER PERMEASE PROTEIN NOSY-RELATED"/>
    <property type="match status" value="1"/>
</dbReference>
<accession>A0A0D1XLA1</accession>
<gene>
    <name evidence="2" type="ORF">AF333_28365</name>
    <name evidence="3" type="ORF">SAMN04487909_13228</name>
</gene>
<keyword evidence="1" id="KW-1133">Transmembrane helix</keyword>
<dbReference type="Pfam" id="PF12679">
    <property type="entry name" value="ABC2_membrane_2"/>
    <property type="match status" value="1"/>
</dbReference>
<evidence type="ECO:0000256" key="1">
    <source>
        <dbReference type="SAM" id="Phobius"/>
    </source>
</evidence>
<dbReference type="PANTHER" id="PTHR43471">
    <property type="entry name" value="ABC TRANSPORTER PERMEASE"/>
    <property type="match status" value="1"/>
</dbReference>
<name>A0A0D1XLA1_ANEMI</name>
<dbReference type="Proteomes" id="UP000037269">
    <property type="component" value="Unassembled WGS sequence"/>
</dbReference>
<keyword evidence="4" id="KW-1185">Reference proteome</keyword>
<evidence type="ECO:0000313" key="5">
    <source>
        <dbReference type="Proteomes" id="UP000182836"/>
    </source>
</evidence>
<dbReference type="EMBL" id="LGUG01000009">
    <property type="protein sequence ID" value="KON90913.1"/>
    <property type="molecule type" value="Genomic_DNA"/>
</dbReference>
<dbReference type="GO" id="GO:0005886">
    <property type="term" value="C:plasma membrane"/>
    <property type="evidence" value="ECO:0007669"/>
    <property type="project" value="UniProtKB-SubCell"/>
</dbReference>
<feature type="transmembrane region" description="Helical" evidence="1">
    <location>
        <begin position="63"/>
        <end position="83"/>
    </location>
</feature>
<dbReference type="RefSeq" id="WP_043067200.1">
    <property type="nucleotide sequence ID" value="NZ_BJOA01000136.1"/>
</dbReference>
<evidence type="ECO:0000313" key="2">
    <source>
        <dbReference type="EMBL" id="KON90913.1"/>
    </source>
</evidence>
<reference evidence="3 5" key="2">
    <citation type="submission" date="2016-10" db="EMBL/GenBank/DDBJ databases">
        <authorList>
            <person name="de Groot N.N."/>
        </authorList>
    </citation>
    <scope>NUCLEOTIDE SEQUENCE [LARGE SCALE GENOMIC DNA]</scope>
    <source>
        <strain evidence="3 5">DSM 2895</strain>
    </source>
</reference>
<proteinExistence type="predicted"/>
<dbReference type="Proteomes" id="UP000182836">
    <property type="component" value="Unassembled WGS sequence"/>
</dbReference>
<keyword evidence="1" id="KW-0812">Transmembrane</keyword>
<evidence type="ECO:0000313" key="4">
    <source>
        <dbReference type="Proteomes" id="UP000037269"/>
    </source>
</evidence>
<feature type="transmembrane region" description="Helical" evidence="1">
    <location>
        <begin position="110"/>
        <end position="135"/>
    </location>
</feature>
<dbReference type="OrthoDB" id="2680264at2"/>
<dbReference type="GO" id="GO:0140359">
    <property type="term" value="F:ABC-type transporter activity"/>
    <property type="evidence" value="ECO:0007669"/>
    <property type="project" value="InterPro"/>
</dbReference>
<reference evidence="2 4" key="1">
    <citation type="submission" date="2015-07" db="EMBL/GenBank/DDBJ databases">
        <title>Fjat-14205 dsm 2895.</title>
        <authorList>
            <person name="Liu B."/>
            <person name="Wang J."/>
            <person name="Zhu Y."/>
            <person name="Liu G."/>
            <person name="Chen Q."/>
            <person name="Chen Z."/>
            <person name="Lan J."/>
            <person name="Che J."/>
            <person name="Ge C."/>
            <person name="Shi H."/>
            <person name="Pan Z."/>
            <person name="Liu X."/>
        </authorList>
    </citation>
    <scope>NUCLEOTIDE SEQUENCE [LARGE SCALE GENOMIC DNA]</scope>
    <source>
        <strain evidence="2 4">DSM 2895</strain>
    </source>
</reference>